<feature type="non-terminal residue" evidence="1">
    <location>
        <position position="132"/>
    </location>
</feature>
<sequence length="132" mass="14010">MRTGDIVLLCASKDFMGCPDRCVVSTGIKGASGTGLLPHNLLSSISLDSLRKRVYSIGFQWFAQYPTLDESSLASRLFHFESLEAIPHATFSASGSDDRTSNMSKSASAVNINSTCDSNLAHETACSAPSDG</sequence>
<dbReference type="EMBL" id="CAAALY010017947">
    <property type="protein sequence ID" value="VEL13492.1"/>
    <property type="molecule type" value="Genomic_DNA"/>
</dbReference>
<proteinExistence type="predicted"/>
<dbReference type="Proteomes" id="UP000784294">
    <property type="component" value="Unassembled WGS sequence"/>
</dbReference>
<organism evidence="1 2">
    <name type="scientific">Protopolystoma xenopodis</name>
    <dbReference type="NCBI Taxonomy" id="117903"/>
    <lineage>
        <taxon>Eukaryota</taxon>
        <taxon>Metazoa</taxon>
        <taxon>Spiralia</taxon>
        <taxon>Lophotrochozoa</taxon>
        <taxon>Platyhelminthes</taxon>
        <taxon>Monogenea</taxon>
        <taxon>Polyopisthocotylea</taxon>
        <taxon>Polystomatidea</taxon>
        <taxon>Polystomatidae</taxon>
        <taxon>Protopolystoma</taxon>
    </lineage>
</organism>
<dbReference type="AlphaFoldDB" id="A0A448WJT4"/>
<name>A0A448WJT4_9PLAT</name>
<accession>A0A448WJT4</accession>
<evidence type="ECO:0000313" key="1">
    <source>
        <dbReference type="EMBL" id="VEL13492.1"/>
    </source>
</evidence>
<gene>
    <name evidence="1" type="ORF">PXEA_LOCUS6932</name>
</gene>
<keyword evidence="2" id="KW-1185">Reference proteome</keyword>
<reference evidence="1" key="1">
    <citation type="submission" date="2018-11" db="EMBL/GenBank/DDBJ databases">
        <authorList>
            <consortium name="Pathogen Informatics"/>
        </authorList>
    </citation>
    <scope>NUCLEOTIDE SEQUENCE</scope>
</reference>
<protein>
    <submittedName>
        <fullName evidence="1">Uncharacterized protein</fullName>
    </submittedName>
</protein>
<evidence type="ECO:0000313" key="2">
    <source>
        <dbReference type="Proteomes" id="UP000784294"/>
    </source>
</evidence>
<comment type="caution">
    <text evidence="1">The sequence shown here is derived from an EMBL/GenBank/DDBJ whole genome shotgun (WGS) entry which is preliminary data.</text>
</comment>